<dbReference type="GO" id="GO:0004000">
    <property type="term" value="F:adenosine deaminase activity"/>
    <property type="evidence" value="ECO:0007669"/>
    <property type="project" value="TreeGrafter"/>
</dbReference>
<evidence type="ECO:0000259" key="8">
    <source>
        <dbReference type="Pfam" id="PF00962"/>
    </source>
</evidence>
<keyword evidence="9" id="KW-1185">Reference proteome</keyword>
<dbReference type="AlphaFoldDB" id="A0A6P8Z485"/>
<dbReference type="InterPro" id="IPR001365">
    <property type="entry name" value="A_deaminase_dom"/>
</dbReference>
<keyword evidence="5" id="KW-0862">Zinc</keyword>
<dbReference type="RefSeq" id="XP_034244895.1">
    <property type="nucleotide sequence ID" value="XM_034389004.1"/>
</dbReference>
<dbReference type="FunCoup" id="A0A6P8Z485">
    <property type="interactions" value="1196"/>
</dbReference>
<evidence type="ECO:0000256" key="6">
    <source>
        <dbReference type="ARBA" id="ARBA00023080"/>
    </source>
</evidence>
<feature type="domain" description="Adenosine deaminase" evidence="8">
    <location>
        <begin position="9"/>
        <end position="342"/>
    </location>
</feature>
<dbReference type="CDD" id="cd00443">
    <property type="entry name" value="ADA_AMPD"/>
    <property type="match status" value="1"/>
</dbReference>
<comment type="catalytic activity">
    <reaction evidence="7">
        <text>N(6)-methyl-AMP + H2O + H(+) = IMP + methylamine</text>
        <dbReference type="Rhea" id="RHEA:16001"/>
        <dbReference type="ChEBI" id="CHEBI:15377"/>
        <dbReference type="ChEBI" id="CHEBI:15378"/>
        <dbReference type="ChEBI" id="CHEBI:58053"/>
        <dbReference type="ChEBI" id="CHEBI:59338"/>
        <dbReference type="ChEBI" id="CHEBI:144842"/>
    </reaction>
    <physiologicalReaction direction="left-to-right" evidence="7">
        <dbReference type="Rhea" id="RHEA:16002"/>
    </physiologicalReaction>
</comment>
<evidence type="ECO:0000256" key="1">
    <source>
        <dbReference type="ARBA" id="ARBA00001947"/>
    </source>
</evidence>
<evidence type="ECO:0000256" key="4">
    <source>
        <dbReference type="ARBA" id="ARBA00022801"/>
    </source>
</evidence>
<dbReference type="Gene3D" id="3.20.20.140">
    <property type="entry name" value="Metal-dependent hydrolases"/>
    <property type="match status" value="1"/>
</dbReference>
<comment type="cofactor">
    <cofactor evidence="1">
        <name>Zn(2+)</name>
        <dbReference type="ChEBI" id="CHEBI:29105"/>
    </cofactor>
</comment>
<dbReference type="GO" id="GO:0006154">
    <property type="term" value="P:adenosine catabolic process"/>
    <property type="evidence" value="ECO:0007669"/>
    <property type="project" value="TreeGrafter"/>
</dbReference>
<keyword evidence="3" id="KW-0479">Metal-binding</keyword>
<dbReference type="InterPro" id="IPR032466">
    <property type="entry name" value="Metal_Hydrolase"/>
</dbReference>
<dbReference type="InterPro" id="IPR006330">
    <property type="entry name" value="Ado/ade_deaminase"/>
</dbReference>
<dbReference type="OrthoDB" id="272271at2759"/>
<dbReference type="KEGG" id="tpal:117647294"/>
<dbReference type="GeneID" id="117647294"/>
<evidence type="ECO:0000256" key="3">
    <source>
        <dbReference type="ARBA" id="ARBA00022723"/>
    </source>
</evidence>
<evidence type="ECO:0000256" key="5">
    <source>
        <dbReference type="ARBA" id="ARBA00022833"/>
    </source>
</evidence>
<evidence type="ECO:0000256" key="7">
    <source>
        <dbReference type="ARBA" id="ARBA00048787"/>
    </source>
</evidence>
<comment type="similarity">
    <text evidence="2">Belongs to the metallo-dependent hydrolases superfamily. Adenosine and AMP deaminases family.</text>
</comment>
<accession>A0A6P8Z485</accession>
<name>A0A6P8Z485_THRPL</name>
<evidence type="ECO:0000313" key="10">
    <source>
        <dbReference type="RefSeq" id="XP_034244895.1"/>
    </source>
</evidence>
<sequence>MESFCSHLPKVELHAHLNGSLSQKVLYELYMSDPNITKSDDIIKLISSFHSGEERTLEDCFKAFDIAHAVTVTPNAVKKVTKDVICEFAADNVMYLEIRTTPRAVPGAMTKTQYIQAVIDTIQEIPTFIGPDKFIVVKLLLSVNRREGLTEAEENIKAAIAAHVAYPEVVVGVDLSGNPSCGNVTDEILPLFTNARVSGLKIALHCAEIPNEDEVEAILKFKADRLGHGTCIHPNYGGTDKLWSLFLQYRTPLEVCLTSNLKCQTVESYEKHHIQKLLPIQYPIVISTDDKAVFSTTLSEEFRVVAETFSLSKMELCNFTQKAIEVSFASSDEKKLLLDKLSDFKRQQGLL</sequence>
<proteinExistence type="inferred from homology"/>
<dbReference type="Pfam" id="PF00962">
    <property type="entry name" value="A_deaminase"/>
    <property type="match status" value="1"/>
</dbReference>
<protein>
    <submittedName>
        <fullName evidence="10">Adenosine deaminase-like protein</fullName>
    </submittedName>
</protein>
<reference evidence="10" key="1">
    <citation type="submission" date="2025-08" db="UniProtKB">
        <authorList>
            <consortium name="RefSeq"/>
        </authorList>
    </citation>
    <scope>IDENTIFICATION</scope>
    <source>
        <tissue evidence="10">Total insect</tissue>
    </source>
</reference>
<dbReference type="GO" id="GO:0046872">
    <property type="term" value="F:metal ion binding"/>
    <property type="evidence" value="ECO:0007669"/>
    <property type="project" value="UniProtKB-KW"/>
</dbReference>
<gene>
    <name evidence="10" type="primary">LOC117647294</name>
</gene>
<dbReference type="PANTHER" id="PTHR11409:SF42">
    <property type="entry name" value="ADENOSINE DEAMINASE-LIKE PROTEIN"/>
    <property type="match status" value="1"/>
</dbReference>
<keyword evidence="6" id="KW-0546">Nucleotide metabolism</keyword>
<dbReference type="PANTHER" id="PTHR11409">
    <property type="entry name" value="ADENOSINE DEAMINASE"/>
    <property type="match status" value="1"/>
</dbReference>
<keyword evidence="4" id="KW-0378">Hydrolase</keyword>
<dbReference type="SUPFAM" id="SSF51556">
    <property type="entry name" value="Metallo-dependent hydrolases"/>
    <property type="match status" value="1"/>
</dbReference>
<evidence type="ECO:0000313" key="9">
    <source>
        <dbReference type="Proteomes" id="UP000515158"/>
    </source>
</evidence>
<dbReference type="GO" id="GO:0009117">
    <property type="term" value="P:nucleotide metabolic process"/>
    <property type="evidence" value="ECO:0007669"/>
    <property type="project" value="UniProtKB-KW"/>
</dbReference>
<dbReference type="CTD" id="100"/>
<dbReference type="GO" id="GO:0046103">
    <property type="term" value="P:inosine biosynthetic process"/>
    <property type="evidence" value="ECO:0007669"/>
    <property type="project" value="TreeGrafter"/>
</dbReference>
<evidence type="ECO:0000256" key="2">
    <source>
        <dbReference type="ARBA" id="ARBA00006676"/>
    </source>
</evidence>
<organism evidence="10">
    <name type="scientific">Thrips palmi</name>
    <name type="common">Melon thrips</name>
    <dbReference type="NCBI Taxonomy" id="161013"/>
    <lineage>
        <taxon>Eukaryota</taxon>
        <taxon>Metazoa</taxon>
        <taxon>Ecdysozoa</taxon>
        <taxon>Arthropoda</taxon>
        <taxon>Hexapoda</taxon>
        <taxon>Insecta</taxon>
        <taxon>Pterygota</taxon>
        <taxon>Neoptera</taxon>
        <taxon>Paraneoptera</taxon>
        <taxon>Thysanoptera</taxon>
        <taxon>Terebrantia</taxon>
        <taxon>Thripoidea</taxon>
        <taxon>Thripidae</taxon>
        <taxon>Thrips</taxon>
    </lineage>
</organism>
<dbReference type="InParanoid" id="A0A6P8Z485"/>
<dbReference type="Proteomes" id="UP000515158">
    <property type="component" value="Unplaced"/>
</dbReference>